<accession>A0A9P6HFF8</accession>
<name>A0A9P6HFF8_9AGAM</name>
<reference evidence="3" key="1">
    <citation type="journal article" date="2020" name="Nat. Commun.">
        <title>Large-scale genome sequencing of mycorrhizal fungi provides insights into the early evolution of symbiotic traits.</title>
        <authorList>
            <person name="Miyauchi S."/>
            <person name="Kiss E."/>
            <person name="Kuo A."/>
            <person name="Drula E."/>
            <person name="Kohler A."/>
            <person name="Sanchez-Garcia M."/>
            <person name="Morin E."/>
            <person name="Andreopoulos B."/>
            <person name="Barry K.W."/>
            <person name="Bonito G."/>
            <person name="Buee M."/>
            <person name="Carver A."/>
            <person name="Chen C."/>
            <person name="Cichocki N."/>
            <person name="Clum A."/>
            <person name="Culley D."/>
            <person name="Crous P.W."/>
            <person name="Fauchery L."/>
            <person name="Girlanda M."/>
            <person name="Hayes R.D."/>
            <person name="Keri Z."/>
            <person name="LaButti K."/>
            <person name="Lipzen A."/>
            <person name="Lombard V."/>
            <person name="Magnuson J."/>
            <person name="Maillard F."/>
            <person name="Murat C."/>
            <person name="Nolan M."/>
            <person name="Ohm R.A."/>
            <person name="Pangilinan J."/>
            <person name="Pereira M.F."/>
            <person name="Perotto S."/>
            <person name="Peter M."/>
            <person name="Pfister S."/>
            <person name="Riley R."/>
            <person name="Sitrit Y."/>
            <person name="Stielow J.B."/>
            <person name="Szollosi G."/>
            <person name="Zifcakova L."/>
            <person name="Stursova M."/>
            <person name="Spatafora J.W."/>
            <person name="Tedersoo L."/>
            <person name="Vaario L.M."/>
            <person name="Yamada A."/>
            <person name="Yan M."/>
            <person name="Wang P."/>
            <person name="Xu J."/>
            <person name="Bruns T."/>
            <person name="Baldrian P."/>
            <person name="Vilgalys R."/>
            <person name="Dunand C."/>
            <person name="Henrissat B."/>
            <person name="Grigoriev I.V."/>
            <person name="Hibbett D."/>
            <person name="Nagy L.G."/>
            <person name="Martin F.M."/>
        </authorList>
    </citation>
    <scope>NUCLEOTIDE SEQUENCE</scope>
    <source>
        <strain evidence="3">UH-Tt-Lm1</strain>
    </source>
</reference>
<comment type="caution">
    <text evidence="3">The sequence shown here is derived from an EMBL/GenBank/DDBJ whole genome shotgun (WGS) entry which is preliminary data.</text>
</comment>
<dbReference type="OrthoDB" id="2937326at2759"/>
<sequence>MSKFPTLTGYYRFLFLYLEPCSTIYPAFHVFVYPGAQGFYDDMIPGGATSVVIEPRTRMAIWQLANCYFLLSLMSSFVFRAVRDSVPNTVSQEIVVGAVLKVLAIADVTHVAISFAGLPKEVRWDFRSWNAMTHGNISFVVLLLFSRLSWFYGVGRERFYYGRGVQKDGRDY</sequence>
<organism evidence="3 4">
    <name type="scientific">Thelephora terrestris</name>
    <dbReference type="NCBI Taxonomy" id="56493"/>
    <lineage>
        <taxon>Eukaryota</taxon>
        <taxon>Fungi</taxon>
        <taxon>Dikarya</taxon>
        <taxon>Basidiomycota</taxon>
        <taxon>Agaricomycotina</taxon>
        <taxon>Agaricomycetes</taxon>
        <taxon>Thelephorales</taxon>
        <taxon>Thelephoraceae</taxon>
        <taxon>Thelephora</taxon>
    </lineage>
</organism>
<dbReference type="EMBL" id="WIUZ02000006">
    <property type="protein sequence ID" value="KAF9785897.1"/>
    <property type="molecule type" value="Genomic_DNA"/>
</dbReference>
<feature type="transmembrane region" description="Helical" evidence="1">
    <location>
        <begin position="137"/>
        <end position="154"/>
    </location>
</feature>
<keyword evidence="1" id="KW-0472">Membrane</keyword>
<dbReference type="AlphaFoldDB" id="A0A9P6HFF8"/>
<evidence type="ECO:0000256" key="1">
    <source>
        <dbReference type="SAM" id="Phobius"/>
    </source>
</evidence>
<feature type="domain" description="DUF7704" evidence="2">
    <location>
        <begin position="7"/>
        <end position="155"/>
    </location>
</feature>
<evidence type="ECO:0000259" key="2">
    <source>
        <dbReference type="Pfam" id="PF24803"/>
    </source>
</evidence>
<dbReference type="Pfam" id="PF24803">
    <property type="entry name" value="DUF7704"/>
    <property type="match status" value="1"/>
</dbReference>
<dbReference type="Proteomes" id="UP000736335">
    <property type="component" value="Unassembled WGS sequence"/>
</dbReference>
<proteinExistence type="predicted"/>
<keyword evidence="1" id="KW-0812">Transmembrane</keyword>
<protein>
    <recommendedName>
        <fullName evidence="2">DUF7704 domain-containing protein</fullName>
    </recommendedName>
</protein>
<feature type="transmembrane region" description="Helical" evidence="1">
    <location>
        <begin position="60"/>
        <end position="82"/>
    </location>
</feature>
<dbReference type="PANTHER" id="PTHR37019:SF2">
    <property type="entry name" value="EXPERA DOMAIN-CONTAINING PROTEIN"/>
    <property type="match status" value="1"/>
</dbReference>
<evidence type="ECO:0000313" key="4">
    <source>
        <dbReference type="Proteomes" id="UP000736335"/>
    </source>
</evidence>
<dbReference type="InterPro" id="IPR056121">
    <property type="entry name" value="DUF7704"/>
</dbReference>
<gene>
    <name evidence="3" type="ORF">BJ322DRAFT_1056906</name>
</gene>
<dbReference type="PANTHER" id="PTHR37019">
    <property type="entry name" value="CHROMOSOME 1, WHOLE GENOME SHOTGUN SEQUENCE"/>
    <property type="match status" value="1"/>
</dbReference>
<keyword evidence="1" id="KW-1133">Transmembrane helix</keyword>
<keyword evidence="4" id="KW-1185">Reference proteome</keyword>
<reference evidence="3" key="2">
    <citation type="submission" date="2020-11" db="EMBL/GenBank/DDBJ databases">
        <authorList>
            <consortium name="DOE Joint Genome Institute"/>
            <person name="Kuo A."/>
            <person name="Miyauchi S."/>
            <person name="Kiss E."/>
            <person name="Drula E."/>
            <person name="Kohler A."/>
            <person name="Sanchez-Garcia M."/>
            <person name="Andreopoulos B."/>
            <person name="Barry K.W."/>
            <person name="Bonito G."/>
            <person name="Buee M."/>
            <person name="Carver A."/>
            <person name="Chen C."/>
            <person name="Cichocki N."/>
            <person name="Clum A."/>
            <person name="Culley D."/>
            <person name="Crous P.W."/>
            <person name="Fauchery L."/>
            <person name="Girlanda M."/>
            <person name="Hayes R."/>
            <person name="Keri Z."/>
            <person name="Labutti K."/>
            <person name="Lipzen A."/>
            <person name="Lombard V."/>
            <person name="Magnuson J."/>
            <person name="Maillard F."/>
            <person name="Morin E."/>
            <person name="Murat C."/>
            <person name="Nolan M."/>
            <person name="Ohm R."/>
            <person name="Pangilinan J."/>
            <person name="Pereira M."/>
            <person name="Perotto S."/>
            <person name="Peter M."/>
            <person name="Riley R."/>
            <person name="Sitrit Y."/>
            <person name="Stielow B."/>
            <person name="Szollosi G."/>
            <person name="Zifcakova L."/>
            <person name="Stursova M."/>
            <person name="Spatafora J.W."/>
            <person name="Tedersoo L."/>
            <person name="Vaario L.-M."/>
            <person name="Yamada A."/>
            <person name="Yan M."/>
            <person name="Wang P."/>
            <person name="Xu J."/>
            <person name="Bruns T."/>
            <person name="Baldrian P."/>
            <person name="Vilgalys R."/>
            <person name="Henrissat B."/>
            <person name="Grigoriev I.V."/>
            <person name="Hibbett D."/>
            <person name="Nagy L.G."/>
            <person name="Martin F.M."/>
        </authorList>
    </citation>
    <scope>NUCLEOTIDE SEQUENCE</scope>
    <source>
        <strain evidence="3">UH-Tt-Lm1</strain>
    </source>
</reference>
<feature type="transmembrane region" description="Helical" evidence="1">
    <location>
        <begin position="94"/>
        <end position="117"/>
    </location>
</feature>
<evidence type="ECO:0000313" key="3">
    <source>
        <dbReference type="EMBL" id="KAF9785897.1"/>
    </source>
</evidence>